<feature type="binding site" evidence="4">
    <location>
        <position position="258"/>
    </location>
    <ligand>
        <name>[4Fe-4S] cluster</name>
        <dbReference type="ChEBI" id="CHEBI:49883"/>
    </ligand>
</feature>
<dbReference type="NCBIfam" id="TIGR00434">
    <property type="entry name" value="cysH"/>
    <property type="match status" value="1"/>
</dbReference>
<evidence type="ECO:0000313" key="7">
    <source>
        <dbReference type="Proteomes" id="UP000317909"/>
    </source>
</evidence>
<dbReference type="GO" id="GO:0043866">
    <property type="term" value="F:adenylyl-sulfate reductase (thioredoxin) activity"/>
    <property type="evidence" value="ECO:0007669"/>
    <property type="project" value="UniProtKB-EC"/>
</dbReference>
<evidence type="ECO:0000256" key="3">
    <source>
        <dbReference type="ARBA" id="ARBA00024327"/>
    </source>
</evidence>
<dbReference type="Gene3D" id="3.40.50.620">
    <property type="entry name" value="HUPs"/>
    <property type="match status" value="1"/>
</dbReference>
<dbReference type="RefSeq" id="WP_145430220.1">
    <property type="nucleotide sequence ID" value="NZ_CP036339.1"/>
</dbReference>
<evidence type="ECO:0000256" key="2">
    <source>
        <dbReference type="ARBA" id="ARBA00023002"/>
    </source>
</evidence>
<dbReference type="EMBL" id="CP036339">
    <property type="protein sequence ID" value="QDT71110.1"/>
    <property type="molecule type" value="Genomic_DNA"/>
</dbReference>
<name>A0A517TRW1_9BACT</name>
<feature type="domain" description="Phosphoadenosine phosphosulphate reductase" evidence="5">
    <location>
        <begin position="94"/>
        <end position="264"/>
    </location>
</feature>
<comment type="similarity">
    <text evidence="1 4">Belongs to the PAPS reductase family. CysH subfamily.</text>
</comment>
<dbReference type="AlphaFoldDB" id="A0A517TRW1"/>
<comment type="cofactor">
    <cofactor evidence="4">
        <name>[4Fe-4S] cluster</name>
        <dbReference type="ChEBI" id="CHEBI:49883"/>
    </cofactor>
    <text evidence="4">Binds 1 [4Fe-4S] cluster per subunit.</text>
</comment>
<keyword evidence="7" id="KW-1185">Reference proteome</keyword>
<dbReference type="GO" id="GO:0046872">
    <property type="term" value="F:metal ion binding"/>
    <property type="evidence" value="ECO:0007669"/>
    <property type="project" value="UniProtKB-KW"/>
</dbReference>
<dbReference type="GO" id="GO:0005737">
    <property type="term" value="C:cytoplasm"/>
    <property type="evidence" value="ECO:0007669"/>
    <property type="project" value="UniProtKB-SubCell"/>
</dbReference>
<comment type="function">
    <text evidence="4">Catalyzes the formation of sulfite from adenosine 5'-phosphosulfate (APS) using thioredoxin as an electron donor.</text>
</comment>
<feature type="binding site" evidence="4">
    <location>
        <position position="176"/>
    </location>
    <ligand>
        <name>[4Fe-4S] cluster</name>
        <dbReference type="ChEBI" id="CHEBI:49883"/>
    </ligand>
</feature>
<comment type="catalytic activity">
    <reaction evidence="4">
        <text>[thioredoxin]-disulfide + sulfite + AMP + 2 H(+) = adenosine 5'-phosphosulfate + [thioredoxin]-dithiol</text>
        <dbReference type="Rhea" id="RHEA:21976"/>
        <dbReference type="Rhea" id="RHEA-COMP:10698"/>
        <dbReference type="Rhea" id="RHEA-COMP:10700"/>
        <dbReference type="ChEBI" id="CHEBI:15378"/>
        <dbReference type="ChEBI" id="CHEBI:17359"/>
        <dbReference type="ChEBI" id="CHEBI:29950"/>
        <dbReference type="ChEBI" id="CHEBI:50058"/>
        <dbReference type="ChEBI" id="CHEBI:58243"/>
        <dbReference type="ChEBI" id="CHEBI:456215"/>
        <dbReference type="EC" id="1.8.4.10"/>
    </reaction>
</comment>
<comment type="subcellular location">
    <subcellularLocation>
        <location evidence="4">Cytoplasm</location>
    </subcellularLocation>
</comment>
<keyword evidence="2 4" id="KW-0560">Oxidoreductase</keyword>
<dbReference type="GO" id="GO:0070814">
    <property type="term" value="P:hydrogen sulfide biosynthetic process"/>
    <property type="evidence" value="ECO:0007669"/>
    <property type="project" value="UniProtKB-UniRule"/>
</dbReference>
<dbReference type="Proteomes" id="UP000317909">
    <property type="component" value="Chromosome"/>
</dbReference>
<dbReference type="SUPFAM" id="SSF52402">
    <property type="entry name" value="Adenine nucleotide alpha hydrolases-like"/>
    <property type="match status" value="1"/>
</dbReference>
<dbReference type="Pfam" id="PF01507">
    <property type="entry name" value="PAPS_reduct"/>
    <property type="match status" value="1"/>
</dbReference>
<comment type="pathway">
    <text evidence="3 4">Sulfur metabolism; hydrogen sulfide biosynthesis; sulfite from sulfate.</text>
</comment>
<dbReference type="InterPro" id="IPR004511">
    <property type="entry name" value="PAPS/APS_Rdtase"/>
</dbReference>
<keyword evidence="4" id="KW-0479">Metal-binding</keyword>
<evidence type="ECO:0000313" key="6">
    <source>
        <dbReference type="EMBL" id="QDT71110.1"/>
    </source>
</evidence>
<dbReference type="PANTHER" id="PTHR46509">
    <property type="entry name" value="PHOSPHOADENOSINE PHOSPHOSULFATE REDUCTASE"/>
    <property type="match status" value="1"/>
</dbReference>
<evidence type="ECO:0000259" key="5">
    <source>
        <dbReference type="Pfam" id="PF01507"/>
    </source>
</evidence>
<protein>
    <recommendedName>
        <fullName evidence="4">Adenosine 5'-phosphosulfate reductase</fullName>
        <shortName evidence="4">APS reductase</shortName>
        <ecNumber evidence="4">1.8.4.10</ecNumber>
    </recommendedName>
    <alternativeName>
        <fullName evidence="4">5'-adenylylsulfate reductase</fullName>
    </alternativeName>
    <alternativeName>
        <fullName evidence="4">Thioredoxin-dependent 5'-adenylylsulfate reductase</fullName>
    </alternativeName>
</protein>
<evidence type="ECO:0000256" key="4">
    <source>
        <dbReference type="HAMAP-Rule" id="MF_00063"/>
    </source>
</evidence>
<dbReference type="EC" id="1.8.4.10" evidence="4"/>
<reference evidence="6 7" key="1">
    <citation type="submission" date="2019-02" db="EMBL/GenBank/DDBJ databases">
        <title>Deep-cultivation of Planctomycetes and their phenomic and genomic characterization uncovers novel biology.</title>
        <authorList>
            <person name="Wiegand S."/>
            <person name="Jogler M."/>
            <person name="Boedeker C."/>
            <person name="Pinto D."/>
            <person name="Vollmers J."/>
            <person name="Rivas-Marin E."/>
            <person name="Kohn T."/>
            <person name="Peeters S.H."/>
            <person name="Heuer A."/>
            <person name="Rast P."/>
            <person name="Oberbeckmann S."/>
            <person name="Bunk B."/>
            <person name="Jeske O."/>
            <person name="Meyerdierks A."/>
            <person name="Storesund J.E."/>
            <person name="Kallscheuer N."/>
            <person name="Luecker S."/>
            <person name="Lage O.M."/>
            <person name="Pohl T."/>
            <person name="Merkel B.J."/>
            <person name="Hornburger P."/>
            <person name="Mueller R.-W."/>
            <person name="Bruemmer F."/>
            <person name="Labrenz M."/>
            <person name="Spormann A.M."/>
            <person name="Op den Camp H."/>
            <person name="Overmann J."/>
            <person name="Amann R."/>
            <person name="Jetten M.S.M."/>
            <person name="Mascher T."/>
            <person name="Medema M.H."/>
            <person name="Devos D.P."/>
            <person name="Kaster A.-K."/>
            <person name="Ovreas L."/>
            <person name="Rohde M."/>
            <person name="Galperin M.Y."/>
            <person name="Jogler C."/>
        </authorList>
    </citation>
    <scope>NUCLEOTIDE SEQUENCE [LARGE SCALE GENOMIC DNA]</scope>
    <source>
        <strain evidence="6 7">I41</strain>
    </source>
</reference>
<dbReference type="PANTHER" id="PTHR46509:SF1">
    <property type="entry name" value="PHOSPHOADENOSINE PHOSPHOSULFATE REDUCTASE"/>
    <property type="match status" value="1"/>
</dbReference>
<gene>
    <name evidence="4 6" type="primary">cysH</name>
    <name evidence="6" type="ORF">I41_02650</name>
</gene>
<dbReference type="InterPro" id="IPR002500">
    <property type="entry name" value="PAPS_reduct_dom"/>
</dbReference>
<keyword evidence="4" id="KW-0408">Iron</keyword>
<dbReference type="NCBIfam" id="NF002537">
    <property type="entry name" value="PRK02090.1"/>
    <property type="match status" value="1"/>
</dbReference>
<keyword evidence="4" id="KW-0411">Iron-sulfur</keyword>
<dbReference type="GO" id="GO:0004604">
    <property type="term" value="F:phosphoadenylyl-sulfate reductase (thioredoxin) activity"/>
    <property type="evidence" value="ECO:0007669"/>
    <property type="project" value="UniProtKB-UniRule"/>
</dbReference>
<dbReference type="OrthoDB" id="9772604at2"/>
<feature type="active site" description="Nucleophile; cysteine thiosulfonate intermediate" evidence="4">
    <location>
        <position position="285"/>
    </location>
</feature>
<accession>A0A517TRW1</accession>
<organism evidence="6 7">
    <name type="scientific">Lacipirellula limnantheis</name>
    <dbReference type="NCBI Taxonomy" id="2528024"/>
    <lineage>
        <taxon>Bacteria</taxon>
        <taxon>Pseudomonadati</taxon>
        <taxon>Planctomycetota</taxon>
        <taxon>Planctomycetia</taxon>
        <taxon>Pirellulales</taxon>
        <taxon>Lacipirellulaceae</taxon>
        <taxon>Lacipirellula</taxon>
    </lineage>
</organism>
<keyword evidence="4" id="KW-0963">Cytoplasm</keyword>
<dbReference type="InterPro" id="IPR014729">
    <property type="entry name" value="Rossmann-like_a/b/a_fold"/>
</dbReference>
<feature type="binding site" evidence="4">
    <location>
        <position position="261"/>
    </location>
    <ligand>
        <name>[4Fe-4S] cluster</name>
        <dbReference type="ChEBI" id="CHEBI:49883"/>
    </ligand>
</feature>
<sequence length="298" mass="33228">MGKPALARQICEGTEPAPRPSLRIYAPSAEMTAAANVVLSEFAPVEQATAEPAFRQLDPTPELLAELADASERLETAQPEEIIAWAHHRFAPHLTMATAFGPEGCVILSMLAKVAPETYVFNLDTGYQFQETLDLRDKIARLYGIEVDMLQPELTVPQYEAFHNGPLYKTNPNQCCFDRKIKVLRAAATKHHAWMSGIRRDQSTDRARAGIVEWDKKFNLVKISPLANWTKKDVWKLILDENIPYNPLHDQGFPSIGCWPCTRAVSEGETDERAGRWSGTAKTECGLHTLEQQDGSGI</sequence>
<dbReference type="HAMAP" id="MF_00063">
    <property type="entry name" value="CysH"/>
    <property type="match status" value="1"/>
</dbReference>
<dbReference type="GO" id="GO:0051539">
    <property type="term" value="F:4 iron, 4 sulfur cluster binding"/>
    <property type="evidence" value="ECO:0007669"/>
    <property type="project" value="UniProtKB-UniRule"/>
</dbReference>
<proteinExistence type="inferred from homology"/>
<feature type="binding site" evidence="4">
    <location>
        <position position="175"/>
    </location>
    <ligand>
        <name>[4Fe-4S] cluster</name>
        <dbReference type="ChEBI" id="CHEBI:49883"/>
    </ligand>
</feature>
<dbReference type="CDD" id="cd23945">
    <property type="entry name" value="PAPS_reductase"/>
    <property type="match status" value="1"/>
</dbReference>
<evidence type="ECO:0000256" key="1">
    <source>
        <dbReference type="ARBA" id="ARBA00009732"/>
    </source>
</evidence>
<dbReference type="KEGG" id="llh:I41_02650"/>
<dbReference type="GO" id="GO:0019379">
    <property type="term" value="P:sulfate assimilation, phosphoadenylyl sulfate reduction by phosphoadenylyl-sulfate reductase (thioredoxin)"/>
    <property type="evidence" value="ECO:0007669"/>
    <property type="project" value="UniProtKB-UniRule"/>
</dbReference>